<dbReference type="InterPro" id="IPR036097">
    <property type="entry name" value="HisK_dim/P_sf"/>
</dbReference>
<keyword evidence="4" id="KW-1003">Cell membrane</keyword>
<evidence type="ECO:0000256" key="6">
    <source>
        <dbReference type="ARBA" id="ARBA00022679"/>
    </source>
</evidence>
<gene>
    <name evidence="15" type="ORF">M5X04_21940</name>
</gene>
<evidence type="ECO:0000256" key="8">
    <source>
        <dbReference type="ARBA" id="ARBA00022777"/>
    </source>
</evidence>
<comment type="catalytic activity">
    <reaction evidence="1">
        <text>ATP + protein L-histidine = ADP + protein N-phospho-L-histidine.</text>
        <dbReference type="EC" id="2.7.13.3"/>
    </reaction>
</comment>
<keyword evidence="12" id="KW-1133">Transmembrane helix</keyword>
<dbReference type="SUPFAM" id="SSF47384">
    <property type="entry name" value="Homodimeric domain of signal transducing histidine kinase"/>
    <property type="match status" value="1"/>
</dbReference>
<keyword evidence="10" id="KW-0902">Two-component regulatory system</keyword>
<dbReference type="PRINTS" id="PR00344">
    <property type="entry name" value="BCTRLSENSOR"/>
</dbReference>
<accession>A0ABT4EDZ8</accession>
<keyword evidence="7" id="KW-0547">Nucleotide-binding</keyword>
<evidence type="ECO:0000256" key="5">
    <source>
        <dbReference type="ARBA" id="ARBA00022553"/>
    </source>
</evidence>
<dbReference type="PROSITE" id="PS50885">
    <property type="entry name" value="HAMP"/>
    <property type="match status" value="1"/>
</dbReference>
<dbReference type="Proteomes" id="UP001527090">
    <property type="component" value="Unassembled WGS sequence"/>
</dbReference>
<evidence type="ECO:0000313" key="16">
    <source>
        <dbReference type="Proteomes" id="UP001527090"/>
    </source>
</evidence>
<evidence type="ECO:0000313" key="15">
    <source>
        <dbReference type="EMBL" id="MCY9531973.1"/>
    </source>
</evidence>
<keyword evidence="16" id="KW-1185">Reference proteome</keyword>
<dbReference type="PROSITE" id="PS50109">
    <property type="entry name" value="HIS_KIN"/>
    <property type="match status" value="1"/>
</dbReference>
<dbReference type="SUPFAM" id="SSF55874">
    <property type="entry name" value="ATPase domain of HSP90 chaperone/DNA topoisomerase II/histidine kinase"/>
    <property type="match status" value="1"/>
</dbReference>
<organism evidence="15 16">
    <name type="scientific">Paenibacillus alvei</name>
    <name type="common">Bacillus alvei</name>
    <dbReference type="NCBI Taxonomy" id="44250"/>
    <lineage>
        <taxon>Bacteria</taxon>
        <taxon>Bacillati</taxon>
        <taxon>Bacillota</taxon>
        <taxon>Bacilli</taxon>
        <taxon>Bacillales</taxon>
        <taxon>Paenibacillaceae</taxon>
        <taxon>Paenibacillus</taxon>
    </lineage>
</organism>
<reference evidence="15 16" key="1">
    <citation type="submission" date="2022-05" db="EMBL/GenBank/DDBJ databases">
        <title>Genome Sequencing of Bee-Associated Microbes.</title>
        <authorList>
            <person name="Dunlap C."/>
        </authorList>
    </citation>
    <scope>NUCLEOTIDE SEQUENCE [LARGE SCALE GENOMIC DNA]</scope>
    <source>
        <strain evidence="15 16">NRRL NRS-750</strain>
    </source>
</reference>
<dbReference type="SMART" id="SM00388">
    <property type="entry name" value="HisKA"/>
    <property type="match status" value="1"/>
</dbReference>
<dbReference type="InterPro" id="IPR036890">
    <property type="entry name" value="HATPase_C_sf"/>
</dbReference>
<dbReference type="InterPro" id="IPR003660">
    <property type="entry name" value="HAMP_dom"/>
</dbReference>
<feature type="domain" description="HAMP" evidence="14">
    <location>
        <begin position="203"/>
        <end position="255"/>
    </location>
</feature>
<proteinExistence type="predicted"/>
<evidence type="ECO:0000256" key="9">
    <source>
        <dbReference type="ARBA" id="ARBA00022840"/>
    </source>
</evidence>
<evidence type="ECO:0000256" key="2">
    <source>
        <dbReference type="ARBA" id="ARBA00004651"/>
    </source>
</evidence>
<dbReference type="CDD" id="cd00075">
    <property type="entry name" value="HATPase"/>
    <property type="match status" value="1"/>
</dbReference>
<dbReference type="InterPro" id="IPR004358">
    <property type="entry name" value="Sig_transdc_His_kin-like_C"/>
</dbReference>
<dbReference type="InterPro" id="IPR003594">
    <property type="entry name" value="HATPase_dom"/>
</dbReference>
<evidence type="ECO:0000256" key="7">
    <source>
        <dbReference type="ARBA" id="ARBA00022741"/>
    </source>
</evidence>
<dbReference type="SMART" id="SM00387">
    <property type="entry name" value="HATPase_c"/>
    <property type="match status" value="1"/>
</dbReference>
<dbReference type="Pfam" id="PF02518">
    <property type="entry name" value="HATPase_c"/>
    <property type="match status" value="1"/>
</dbReference>
<keyword evidence="5" id="KW-0597">Phosphoprotein</keyword>
<evidence type="ECO:0000256" key="11">
    <source>
        <dbReference type="ARBA" id="ARBA00023136"/>
    </source>
</evidence>
<evidence type="ECO:0000259" key="14">
    <source>
        <dbReference type="PROSITE" id="PS50885"/>
    </source>
</evidence>
<dbReference type="CDD" id="cd06225">
    <property type="entry name" value="HAMP"/>
    <property type="match status" value="1"/>
</dbReference>
<evidence type="ECO:0000256" key="3">
    <source>
        <dbReference type="ARBA" id="ARBA00012438"/>
    </source>
</evidence>
<dbReference type="EMBL" id="JAMDLY010000017">
    <property type="protein sequence ID" value="MCY9531973.1"/>
    <property type="molecule type" value="Genomic_DNA"/>
</dbReference>
<dbReference type="InterPro" id="IPR003661">
    <property type="entry name" value="HisK_dim/P_dom"/>
</dbReference>
<sequence length="491" mass="55914">MGHRLQMEGAGMSMHSFKRQFITYFVWVIGTSLALTIVVWGAFIWMQSYDDGVLRPANYYEKQIPPIRKLVESEGERLLDKENQSLIERLVDEKGIRYAVVDRTGQYRYGSLPDPNIRGGRELISLLNASGMTGMGRARNVLPIVNQSGELQGAVVINYTLSVGVTVRSKLGPYFGLLVIAVLFSPFLFVILFAWLFGRRFGRKLSRPIEELIEGTRRVQQRDLDFSFSYEGTSEIAQLMKAFDEMRRELYLSLQREWKMEQRRREMVAALAHDLRTPLAIVQGHVEGLLDGGMNRPDRLQRYLTTIDKNTKRAIRLVQEMNQVSEMESPQFRLNRKPVEMNRFMEEIAQDMQQLCAEQQIEFHCIPPADQQAEGALLLDGDRLRQLMDNLLANSLRFTPSGGTITWKAEWKAHELEMSITDTGTGFPAHMLDSVFDKFVQGDASRSQYQGHAGLGLYMAKLIMRKHGGGIQAANTPEGGARITLSFPLRR</sequence>
<dbReference type="SMART" id="SM00304">
    <property type="entry name" value="HAMP"/>
    <property type="match status" value="1"/>
</dbReference>
<dbReference type="RefSeq" id="WP_231515197.1">
    <property type="nucleotide sequence ID" value="NZ_JAMDLY010000017.1"/>
</dbReference>
<dbReference type="PANTHER" id="PTHR45453">
    <property type="entry name" value="PHOSPHATE REGULON SENSOR PROTEIN PHOR"/>
    <property type="match status" value="1"/>
</dbReference>
<dbReference type="CDD" id="cd00082">
    <property type="entry name" value="HisKA"/>
    <property type="match status" value="1"/>
</dbReference>
<keyword evidence="12" id="KW-0812">Transmembrane</keyword>
<comment type="subcellular location">
    <subcellularLocation>
        <location evidence="2">Cell membrane</location>
        <topology evidence="2">Multi-pass membrane protein</topology>
    </subcellularLocation>
</comment>
<dbReference type="Gene3D" id="1.10.287.130">
    <property type="match status" value="1"/>
</dbReference>
<feature type="domain" description="Histidine kinase" evidence="13">
    <location>
        <begin position="270"/>
        <end position="491"/>
    </location>
</feature>
<dbReference type="Pfam" id="PF00672">
    <property type="entry name" value="HAMP"/>
    <property type="match status" value="1"/>
</dbReference>
<name>A0ABT4EDZ8_PAEAL</name>
<feature type="transmembrane region" description="Helical" evidence="12">
    <location>
        <begin position="21"/>
        <end position="46"/>
    </location>
</feature>
<keyword evidence="11 12" id="KW-0472">Membrane</keyword>
<dbReference type="PANTHER" id="PTHR45453:SF1">
    <property type="entry name" value="PHOSPHATE REGULON SENSOR PROTEIN PHOR"/>
    <property type="match status" value="1"/>
</dbReference>
<keyword evidence="9" id="KW-0067">ATP-binding</keyword>
<evidence type="ECO:0000256" key="10">
    <source>
        <dbReference type="ARBA" id="ARBA00023012"/>
    </source>
</evidence>
<dbReference type="SUPFAM" id="SSF158472">
    <property type="entry name" value="HAMP domain-like"/>
    <property type="match status" value="1"/>
</dbReference>
<evidence type="ECO:0000256" key="1">
    <source>
        <dbReference type="ARBA" id="ARBA00000085"/>
    </source>
</evidence>
<feature type="transmembrane region" description="Helical" evidence="12">
    <location>
        <begin position="174"/>
        <end position="197"/>
    </location>
</feature>
<dbReference type="Gene3D" id="6.10.340.10">
    <property type="match status" value="1"/>
</dbReference>
<dbReference type="EC" id="2.7.13.3" evidence="3"/>
<evidence type="ECO:0000256" key="12">
    <source>
        <dbReference type="SAM" id="Phobius"/>
    </source>
</evidence>
<evidence type="ECO:0000256" key="4">
    <source>
        <dbReference type="ARBA" id="ARBA00022475"/>
    </source>
</evidence>
<dbReference type="Pfam" id="PF00512">
    <property type="entry name" value="HisKA"/>
    <property type="match status" value="1"/>
</dbReference>
<dbReference type="InterPro" id="IPR050351">
    <property type="entry name" value="BphY/WalK/GraS-like"/>
</dbReference>
<dbReference type="InterPro" id="IPR005467">
    <property type="entry name" value="His_kinase_dom"/>
</dbReference>
<dbReference type="GO" id="GO:0016301">
    <property type="term" value="F:kinase activity"/>
    <property type="evidence" value="ECO:0007669"/>
    <property type="project" value="UniProtKB-KW"/>
</dbReference>
<dbReference type="Gene3D" id="3.30.565.10">
    <property type="entry name" value="Histidine kinase-like ATPase, C-terminal domain"/>
    <property type="match status" value="1"/>
</dbReference>
<keyword evidence="6" id="KW-0808">Transferase</keyword>
<evidence type="ECO:0000259" key="13">
    <source>
        <dbReference type="PROSITE" id="PS50109"/>
    </source>
</evidence>
<protein>
    <recommendedName>
        <fullName evidence="3">histidine kinase</fullName>
        <ecNumber evidence="3">2.7.13.3</ecNumber>
    </recommendedName>
</protein>
<keyword evidence="8 15" id="KW-0418">Kinase</keyword>
<comment type="caution">
    <text evidence="15">The sequence shown here is derived from an EMBL/GenBank/DDBJ whole genome shotgun (WGS) entry which is preliminary data.</text>
</comment>